<evidence type="ECO:0000256" key="1">
    <source>
        <dbReference type="SAM" id="Phobius"/>
    </source>
</evidence>
<name>A0ABD6E8G2_9BILA</name>
<feature type="transmembrane region" description="Helical" evidence="1">
    <location>
        <begin position="78"/>
        <end position="95"/>
    </location>
</feature>
<gene>
    <name evidence="2" type="ORF">AB6A40_001163</name>
</gene>
<dbReference type="Proteomes" id="UP001608902">
    <property type="component" value="Unassembled WGS sequence"/>
</dbReference>
<organism evidence="2 3">
    <name type="scientific">Gnathostoma spinigerum</name>
    <dbReference type="NCBI Taxonomy" id="75299"/>
    <lineage>
        <taxon>Eukaryota</taxon>
        <taxon>Metazoa</taxon>
        <taxon>Ecdysozoa</taxon>
        <taxon>Nematoda</taxon>
        <taxon>Chromadorea</taxon>
        <taxon>Rhabditida</taxon>
        <taxon>Spirurina</taxon>
        <taxon>Gnathostomatomorpha</taxon>
        <taxon>Gnathostomatoidea</taxon>
        <taxon>Gnathostomatidae</taxon>
        <taxon>Gnathostoma</taxon>
    </lineage>
</organism>
<sequence>MQKKKVEIKYTEDGRKIIDGKIVETLQPDELWFSTITRSVAHDMKGKCGANHSSANSLAAYWEKFGVNKYFDLTPRRYMLTGVIFLFVIFLLCCLRRSNYQVDKEVSFCNRPEREIGNFLPQMWCLDKH</sequence>
<comment type="caution">
    <text evidence="2">The sequence shown here is derived from an EMBL/GenBank/DDBJ whole genome shotgun (WGS) entry which is preliminary data.</text>
</comment>
<keyword evidence="1" id="KW-0472">Membrane</keyword>
<keyword evidence="1" id="KW-1133">Transmembrane helix</keyword>
<protein>
    <submittedName>
        <fullName evidence="2">Uncharacterized protein</fullName>
    </submittedName>
</protein>
<evidence type="ECO:0000313" key="2">
    <source>
        <dbReference type="EMBL" id="MFH4974454.1"/>
    </source>
</evidence>
<keyword evidence="1" id="KW-0812">Transmembrane</keyword>
<evidence type="ECO:0000313" key="3">
    <source>
        <dbReference type="Proteomes" id="UP001608902"/>
    </source>
</evidence>
<proteinExistence type="predicted"/>
<dbReference type="AlphaFoldDB" id="A0ABD6E8G2"/>
<keyword evidence="3" id="KW-1185">Reference proteome</keyword>
<accession>A0ABD6E8G2</accession>
<reference evidence="2 3" key="1">
    <citation type="submission" date="2024-08" db="EMBL/GenBank/DDBJ databases">
        <title>Gnathostoma spinigerum genome.</title>
        <authorList>
            <person name="Gonzalez-Bertolin B."/>
            <person name="Monzon S."/>
            <person name="Zaballos A."/>
            <person name="Jimenez P."/>
            <person name="Dekumyoy P."/>
            <person name="Varona S."/>
            <person name="Cuesta I."/>
            <person name="Sumanam S."/>
            <person name="Adisakwattana P."/>
            <person name="Gasser R.B."/>
            <person name="Hernandez-Gonzalez A."/>
            <person name="Young N.D."/>
            <person name="Perteguer M.J."/>
        </authorList>
    </citation>
    <scope>NUCLEOTIDE SEQUENCE [LARGE SCALE GENOMIC DNA]</scope>
    <source>
        <strain evidence="2">AL3</strain>
        <tissue evidence="2">Liver</tissue>
    </source>
</reference>
<dbReference type="EMBL" id="JBGFUD010000401">
    <property type="protein sequence ID" value="MFH4974454.1"/>
    <property type="molecule type" value="Genomic_DNA"/>
</dbReference>